<name>A0ABQ5T582_9CAUL</name>
<dbReference type="RefSeq" id="WP_271164205.1">
    <property type="nucleotide sequence ID" value="NZ_BSFD01000002.1"/>
</dbReference>
<evidence type="ECO:0000256" key="3">
    <source>
        <dbReference type="ARBA" id="ARBA00023125"/>
    </source>
</evidence>
<dbReference type="SUPFAM" id="SSF46785">
    <property type="entry name" value="Winged helix' DNA-binding domain"/>
    <property type="match status" value="1"/>
</dbReference>
<gene>
    <name evidence="5" type="ORF">GCM10017620_09070</name>
</gene>
<evidence type="ECO:0000256" key="1">
    <source>
        <dbReference type="ARBA" id="ARBA00011046"/>
    </source>
</evidence>
<evidence type="ECO:0000313" key="6">
    <source>
        <dbReference type="Proteomes" id="UP001143509"/>
    </source>
</evidence>
<protein>
    <submittedName>
        <fullName evidence="5">BlaI family transcriptional regulator</fullName>
    </submittedName>
</protein>
<dbReference type="Proteomes" id="UP001143509">
    <property type="component" value="Unassembled WGS sequence"/>
</dbReference>
<reference evidence="5" key="1">
    <citation type="journal article" date="2014" name="Int. J. Syst. Evol. Microbiol.">
        <title>Complete genome of a new Firmicutes species belonging to the dominant human colonic microbiota ('Ruminococcus bicirculans') reveals two chromosomes and a selective capacity to utilize plant glucans.</title>
        <authorList>
            <consortium name="NISC Comparative Sequencing Program"/>
            <person name="Wegmann U."/>
            <person name="Louis P."/>
            <person name="Goesmann A."/>
            <person name="Henrissat B."/>
            <person name="Duncan S.H."/>
            <person name="Flint H.J."/>
        </authorList>
    </citation>
    <scope>NUCLEOTIDE SEQUENCE</scope>
    <source>
        <strain evidence="5">VKM B-1499</strain>
    </source>
</reference>
<dbReference type="Pfam" id="PF03965">
    <property type="entry name" value="Penicillinase_R"/>
    <property type="match status" value="1"/>
</dbReference>
<keyword evidence="6" id="KW-1185">Reference proteome</keyword>
<evidence type="ECO:0000313" key="5">
    <source>
        <dbReference type="EMBL" id="GLK47934.1"/>
    </source>
</evidence>
<dbReference type="InterPro" id="IPR036390">
    <property type="entry name" value="WH_DNA-bd_sf"/>
</dbReference>
<keyword evidence="3" id="KW-0238">DNA-binding</keyword>
<evidence type="ECO:0000256" key="2">
    <source>
        <dbReference type="ARBA" id="ARBA00023015"/>
    </source>
</evidence>
<dbReference type="InterPro" id="IPR036388">
    <property type="entry name" value="WH-like_DNA-bd_sf"/>
</dbReference>
<proteinExistence type="inferred from homology"/>
<dbReference type="Gene3D" id="1.10.10.10">
    <property type="entry name" value="Winged helix-like DNA-binding domain superfamily/Winged helix DNA-binding domain"/>
    <property type="match status" value="1"/>
</dbReference>
<dbReference type="Gene3D" id="1.10.4040.10">
    <property type="entry name" value="Penicillinase repressor domain"/>
    <property type="match status" value="1"/>
</dbReference>
<reference evidence="5" key="2">
    <citation type="submission" date="2023-01" db="EMBL/GenBank/DDBJ databases">
        <authorList>
            <person name="Sun Q."/>
            <person name="Evtushenko L."/>
        </authorList>
    </citation>
    <scope>NUCLEOTIDE SEQUENCE</scope>
    <source>
        <strain evidence="5">VKM B-1499</strain>
    </source>
</reference>
<dbReference type="EMBL" id="BSFD01000002">
    <property type="protein sequence ID" value="GLK47934.1"/>
    <property type="molecule type" value="Genomic_DNA"/>
</dbReference>
<comment type="caution">
    <text evidence="5">The sequence shown here is derived from an EMBL/GenBank/DDBJ whole genome shotgun (WGS) entry which is preliminary data.</text>
</comment>
<evidence type="ECO:0000256" key="4">
    <source>
        <dbReference type="ARBA" id="ARBA00023163"/>
    </source>
</evidence>
<keyword evidence="4" id="KW-0804">Transcription</keyword>
<dbReference type="InterPro" id="IPR005650">
    <property type="entry name" value="BlaI_family"/>
</dbReference>
<keyword evidence="2" id="KW-0805">Transcription regulation</keyword>
<organism evidence="5 6">
    <name type="scientific">Brevundimonas intermedia</name>
    <dbReference type="NCBI Taxonomy" id="74315"/>
    <lineage>
        <taxon>Bacteria</taxon>
        <taxon>Pseudomonadati</taxon>
        <taxon>Pseudomonadota</taxon>
        <taxon>Alphaproteobacteria</taxon>
        <taxon>Caulobacterales</taxon>
        <taxon>Caulobacteraceae</taxon>
        <taxon>Brevundimonas</taxon>
    </lineage>
</organism>
<comment type="similarity">
    <text evidence="1">Belongs to the BlaI transcriptional regulatory family.</text>
</comment>
<dbReference type="PIRSF" id="PIRSF019455">
    <property type="entry name" value="CopR_AtkY"/>
    <property type="match status" value="1"/>
</dbReference>
<sequence length="121" mass="13502">MNITDAEFKVMDAVWRAGPLSADELIAEVQSQTPWGEATVKTLINRLLKKGAIRSERIDGRHRYQAALEKEAFAMAESESLLERLFGGQVSPLVAQLASNRTLSQQDREKLKAIIATFDDE</sequence>
<accession>A0ABQ5T582</accession>